<feature type="region of interest" description="Disordered" evidence="5">
    <location>
        <begin position="645"/>
        <end position="674"/>
    </location>
</feature>
<reference evidence="8" key="2">
    <citation type="submission" date="2020-11" db="EMBL/GenBank/DDBJ databases">
        <authorList>
            <person name="Cecchin M."/>
            <person name="Marcolungo L."/>
            <person name="Rossato M."/>
            <person name="Girolomoni L."/>
            <person name="Cosentino E."/>
            <person name="Cuine S."/>
            <person name="Li-Beisson Y."/>
            <person name="Delledonne M."/>
            <person name="Ballottari M."/>
        </authorList>
    </citation>
    <scope>NUCLEOTIDE SEQUENCE</scope>
    <source>
        <strain evidence="8">211/11P</strain>
        <tissue evidence="8">Whole cell</tissue>
    </source>
</reference>
<keyword evidence="2" id="KW-0547">Nucleotide-binding</keyword>
<keyword evidence="3" id="KW-0418">Kinase</keyword>
<dbReference type="Proteomes" id="UP001055712">
    <property type="component" value="Unassembled WGS sequence"/>
</dbReference>
<dbReference type="InterPro" id="IPR000719">
    <property type="entry name" value="Prot_kinase_dom"/>
</dbReference>
<comment type="caution">
    <text evidence="8">The sequence shown here is derived from an EMBL/GenBank/DDBJ whole genome shotgun (WGS) entry which is preliminary data.</text>
</comment>
<feature type="compositionally biased region" description="Basic and acidic residues" evidence="5">
    <location>
        <begin position="574"/>
        <end position="583"/>
    </location>
</feature>
<dbReference type="Gene3D" id="1.10.510.10">
    <property type="entry name" value="Transferase(Phosphotransferase) domain 1"/>
    <property type="match status" value="1"/>
</dbReference>
<protein>
    <recommendedName>
        <fullName evidence="7">Protein kinase domain-containing protein</fullName>
    </recommendedName>
</protein>
<feature type="region of interest" description="Disordered" evidence="5">
    <location>
        <begin position="551"/>
        <end position="587"/>
    </location>
</feature>
<evidence type="ECO:0000313" key="9">
    <source>
        <dbReference type="Proteomes" id="UP001055712"/>
    </source>
</evidence>
<evidence type="ECO:0000313" key="8">
    <source>
        <dbReference type="EMBL" id="KAI3431344.1"/>
    </source>
</evidence>
<evidence type="ECO:0000256" key="6">
    <source>
        <dbReference type="SAM" id="Phobius"/>
    </source>
</evidence>
<feature type="compositionally biased region" description="Polar residues" evidence="5">
    <location>
        <begin position="913"/>
        <end position="922"/>
    </location>
</feature>
<dbReference type="Pfam" id="PF07714">
    <property type="entry name" value="PK_Tyr_Ser-Thr"/>
    <property type="match status" value="1"/>
</dbReference>
<dbReference type="SMART" id="SM00220">
    <property type="entry name" value="S_TKc"/>
    <property type="match status" value="1"/>
</dbReference>
<gene>
    <name evidence="8" type="ORF">D9Q98_004402</name>
</gene>
<feature type="compositionally biased region" description="Polar residues" evidence="5">
    <location>
        <begin position="704"/>
        <end position="728"/>
    </location>
</feature>
<feature type="compositionally biased region" description="Polar residues" evidence="5">
    <location>
        <begin position="830"/>
        <end position="839"/>
    </location>
</feature>
<feature type="compositionally biased region" description="Low complexity" evidence="5">
    <location>
        <begin position="735"/>
        <end position="746"/>
    </location>
</feature>
<feature type="region of interest" description="Disordered" evidence="5">
    <location>
        <begin position="1068"/>
        <end position="1096"/>
    </location>
</feature>
<accession>A0A9D4YXW2</accession>
<feature type="transmembrane region" description="Helical" evidence="6">
    <location>
        <begin position="216"/>
        <end position="233"/>
    </location>
</feature>
<name>A0A9D4YXW2_CHLVU</name>
<dbReference type="GO" id="GO:0004674">
    <property type="term" value="F:protein serine/threonine kinase activity"/>
    <property type="evidence" value="ECO:0007669"/>
    <property type="project" value="TreeGrafter"/>
</dbReference>
<organism evidence="8 9">
    <name type="scientific">Chlorella vulgaris</name>
    <name type="common">Green alga</name>
    <dbReference type="NCBI Taxonomy" id="3077"/>
    <lineage>
        <taxon>Eukaryota</taxon>
        <taxon>Viridiplantae</taxon>
        <taxon>Chlorophyta</taxon>
        <taxon>core chlorophytes</taxon>
        <taxon>Trebouxiophyceae</taxon>
        <taxon>Chlorellales</taxon>
        <taxon>Chlorellaceae</taxon>
        <taxon>Chlorella clade</taxon>
        <taxon>Chlorella</taxon>
    </lineage>
</organism>
<dbReference type="PANTHER" id="PTHR44329:SF288">
    <property type="entry name" value="MITOGEN-ACTIVATED PROTEIN KINASE KINASE KINASE 20"/>
    <property type="match status" value="1"/>
</dbReference>
<evidence type="ECO:0000256" key="3">
    <source>
        <dbReference type="ARBA" id="ARBA00022777"/>
    </source>
</evidence>
<dbReference type="OrthoDB" id="515245at2759"/>
<reference evidence="8" key="1">
    <citation type="journal article" date="2019" name="Plant J.">
        <title>Chlorella vulgaris genome assembly and annotation reveals the molecular basis for metabolic acclimation to high light conditions.</title>
        <authorList>
            <person name="Cecchin M."/>
            <person name="Marcolungo L."/>
            <person name="Rossato M."/>
            <person name="Girolomoni L."/>
            <person name="Cosentino E."/>
            <person name="Cuine S."/>
            <person name="Li-Beisson Y."/>
            <person name="Delledonne M."/>
            <person name="Ballottari M."/>
        </authorList>
    </citation>
    <scope>NUCLEOTIDE SEQUENCE</scope>
    <source>
        <strain evidence="8">211/11P</strain>
    </source>
</reference>
<evidence type="ECO:0000256" key="5">
    <source>
        <dbReference type="SAM" id="MobiDB-lite"/>
    </source>
</evidence>
<feature type="region of interest" description="Disordered" evidence="5">
    <location>
        <begin position="604"/>
        <end position="624"/>
    </location>
</feature>
<feature type="region of interest" description="Disordered" evidence="5">
    <location>
        <begin position="913"/>
        <end position="981"/>
    </location>
</feature>
<dbReference type="InterPro" id="IPR051681">
    <property type="entry name" value="Ser/Thr_Kinases-Pseudokinases"/>
</dbReference>
<feature type="transmembrane region" description="Helical" evidence="6">
    <location>
        <begin position="245"/>
        <end position="269"/>
    </location>
</feature>
<feature type="region of interest" description="Disordered" evidence="5">
    <location>
        <begin position="782"/>
        <end position="873"/>
    </location>
</feature>
<dbReference type="PANTHER" id="PTHR44329">
    <property type="entry name" value="SERINE/THREONINE-PROTEIN KINASE TNNI3K-RELATED"/>
    <property type="match status" value="1"/>
</dbReference>
<dbReference type="PROSITE" id="PS50011">
    <property type="entry name" value="PROTEIN_KINASE_DOM"/>
    <property type="match status" value="1"/>
</dbReference>
<keyword evidence="6" id="KW-0812">Transmembrane</keyword>
<dbReference type="InterPro" id="IPR001245">
    <property type="entry name" value="Ser-Thr/Tyr_kinase_cat_dom"/>
</dbReference>
<feature type="transmembrane region" description="Helical" evidence="6">
    <location>
        <begin position="99"/>
        <end position="117"/>
    </location>
</feature>
<evidence type="ECO:0000256" key="1">
    <source>
        <dbReference type="ARBA" id="ARBA00022679"/>
    </source>
</evidence>
<proteinExistence type="predicted"/>
<feature type="transmembrane region" description="Helical" evidence="6">
    <location>
        <begin position="276"/>
        <end position="300"/>
    </location>
</feature>
<dbReference type="PROSITE" id="PS00108">
    <property type="entry name" value="PROTEIN_KINASE_ST"/>
    <property type="match status" value="1"/>
</dbReference>
<sequence length="1433" mass="151211">MAHFPPLAHVRVDIAGAEQQQRGRLPGALGWAQAGPSPSPSPRSPNTATSLFALRDVWRSLSAASRILLLLGTAQALTAATFAVIQFAQDWQLLLQDTALILCSAVLTLGLLLDAFVRENAFQLLACLALGVLNASQLIVYLATAQGQGERGAAATVAICLVLQLAAMAVARPAYMGFGWRMYSRIASNWRLKPAEQQQLRDTALARQRFAGAARADGLVLTLLLIVVAINAANPGGGSDHPQPLGLLVGAAAAALPLCAGWLAGCWAAARCGRRWLAIALDFAYPLCYIPPLLVVFAGATLGGSLSQPHGQAYLILYAVLFLGARTATWWASRQLSAAQHAQHQHGKEDKLAEPLLPPELLPLARGAWLLKLPSSSAGSRLGKAGSLGLDAAASGSSCGSTVGGGGCWSGGGSQEGAGRQRFFQLSHDASCLRWHWKKWVLCAHIEGIKYCDESQTISLQLMLEPDLRLKFPVSRQYSEWRDGLQLLLALLLAPDELVPAMMAGQRRSSTFSTSSDVAIRMPASPRVSVQPTGAAALAIGTSPFLQPCDGGSEGWQGGAATAAGTAPKQRVCSRNDSRRHLEAATARSQAAIAAAVQRQTEADHKLAAGGAGTRGDGQAGRPTGTIQLFANAAFAPAPLLMRGSTSAQREAHQNTQHQQQTQQHKHARRPGGRAVERLRSGLLRAATLPASLWRASAPGPPRTGSSGSLQPGASPSKQPLTSRMHPSSSREDLQGAQQAQQAQQHQDPELQHSHQQPSEGAEPAPHHERRLTLGEWAEQEAPPLQLPSGSELAPRRTLSADGQPPCDEGLPRSPFIHLHAFSRPARGGPSQSPRQCSPHQPGPAPSGPSLTGSEASTPRYLSPQRGSPNRQQQLHSFQAYLQQQLLQQQRGRCGPHSSDASAVSCSGAASDVASTATSPMNGSPCKRHAADAAQHSTVMSLPPADREAAAAAGASHRLSQLSTSRGGPAGNPLGPAQQRDAVPPLSSAFNPAATSSAGVQLARADSTFSSWGLATPTTAAAQTPFGVSRLNSLAHTPLSTYRQHASFAASHQQQQQAGAALLTAASGLESGRGGGSRNRQEGQADESDSGVTSRNVSFSAPSVTITSALGINVPVEMVDFRDLVFGKFLGEGAEGSVYAAWYRETPVAVKRTSSLMEVEMNLHAGAHDNIVGLRGLCSHGSHLYLIMELCPRGTLDVLIHKGAGSSHPLDPHKLLPIVRSIARGMLHLHTRRPAVFHRDLKPGNCFIGHGGVVKVGDFGMSRYATAQWRTQEADGALERTLTPGVIGTAAYSAPELLNPESPEASDADRQATSEVEERIAKADVYSFGVTLWEIMERKRPFAGMDGFQIQTQWYLDPQGMRLPPPVVPEDCPPAARLIMDTLVALVASCTHWDPDQRPNFQTILATLRTAAGGGGGGSTAPPTPAASLVNPF</sequence>
<feature type="compositionally biased region" description="Low complexity" evidence="5">
    <location>
        <begin position="654"/>
        <end position="663"/>
    </location>
</feature>
<feature type="region of interest" description="Disordered" evidence="5">
    <location>
        <begin position="692"/>
        <end position="768"/>
    </location>
</feature>
<keyword evidence="9" id="KW-1185">Reference proteome</keyword>
<feature type="transmembrane region" description="Helical" evidence="6">
    <location>
        <begin position="124"/>
        <end position="143"/>
    </location>
</feature>
<keyword evidence="4" id="KW-0067">ATP-binding</keyword>
<feature type="transmembrane region" description="Helical" evidence="6">
    <location>
        <begin position="67"/>
        <end position="87"/>
    </location>
</feature>
<feature type="domain" description="Protein kinase" evidence="7">
    <location>
        <begin position="1124"/>
        <end position="1433"/>
    </location>
</feature>
<keyword evidence="1" id="KW-0808">Transferase</keyword>
<dbReference type="InterPro" id="IPR011009">
    <property type="entry name" value="Kinase-like_dom_sf"/>
</dbReference>
<evidence type="ECO:0000259" key="7">
    <source>
        <dbReference type="PROSITE" id="PS50011"/>
    </source>
</evidence>
<keyword evidence="6" id="KW-1133">Transmembrane helix</keyword>
<feature type="region of interest" description="Disordered" evidence="5">
    <location>
        <begin position="1412"/>
        <end position="1433"/>
    </location>
</feature>
<dbReference type="GO" id="GO:0005524">
    <property type="term" value="F:ATP binding"/>
    <property type="evidence" value="ECO:0007669"/>
    <property type="project" value="UniProtKB-KW"/>
</dbReference>
<evidence type="ECO:0000256" key="4">
    <source>
        <dbReference type="ARBA" id="ARBA00022840"/>
    </source>
</evidence>
<dbReference type="SUPFAM" id="SSF56112">
    <property type="entry name" value="Protein kinase-like (PK-like)"/>
    <property type="match status" value="1"/>
</dbReference>
<feature type="transmembrane region" description="Helical" evidence="6">
    <location>
        <begin position="155"/>
        <end position="175"/>
    </location>
</feature>
<keyword evidence="6" id="KW-0472">Membrane</keyword>
<dbReference type="InterPro" id="IPR008271">
    <property type="entry name" value="Ser/Thr_kinase_AS"/>
</dbReference>
<dbReference type="EMBL" id="SIDB01000006">
    <property type="protein sequence ID" value="KAI3431344.1"/>
    <property type="molecule type" value="Genomic_DNA"/>
</dbReference>
<feature type="compositionally biased region" description="Gly residues" evidence="5">
    <location>
        <begin position="610"/>
        <end position="619"/>
    </location>
</feature>
<evidence type="ECO:0000256" key="2">
    <source>
        <dbReference type="ARBA" id="ARBA00022741"/>
    </source>
</evidence>